<evidence type="ECO:0000256" key="1">
    <source>
        <dbReference type="SAM" id="MobiDB-lite"/>
    </source>
</evidence>
<evidence type="ECO:0000313" key="2">
    <source>
        <dbReference type="EMBL" id="GAA3646792.1"/>
    </source>
</evidence>
<name>A0ABP7B2A2_9PSEU</name>
<accession>A0ABP7B2A2</accession>
<sequence length="70" mass="7659">MLDASFDLAQIALAVVDLLRQRRQRQARRGAQAPQFHPKDIRLLSHEPPPPSATGAQRVPAAGESTVADY</sequence>
<reference evidence="3" key="1">
    <citation type="journal article" date="2019" name="Int. J. Syst. Evol. Microbiol.">
        <title>The Global Catalogue of Microorganisms (GCM) 10K type strain sequencing project: providing services to taxonomists for standard genome sequencing and annotation.</title>
        <authorList>
            <consortium name="The Broad Institute Genomics Platform"/>
            <consortium name="The Broad Institute Genome Sequencing Center for Infectious Disease"/>
            <person name="Wu L."/>
            <person name="Ma J."/>
        </authorList>
    </citation>
    <scope>NUCLEOTIDE SEQUENCE [LARGE SCALE GENOMIC DNA]</scope>
    <source>
        <strain evidence="3">JCM 17494</strain>
    </source>
</reference>
<evidence type="ECO:0000313" key="3">
    <source>
        <dbReference type="Proteomes" id="UP001500711"/>
    </source>
</evidence>
<comment type="caution">
    <text evidence="2">The sequence shown here is derived from an EMBL/GenBank/DDBJ whole genome shotgun (WGS) entry which is preliminary data.</text>
</comment>
<proteinExistence type="predicted"/>
<organism evidence="2 3">
    <name type="scientific">Lentzea roselyniae</name>
    <dbReference type="NCBI Taxonomy" id="531940"/>
    <lineage>
        <taxon>Bacteria</taxon>
        <taxon>Bacillati</taxon>
        <taxon>Actinomycetota</taxon>
        <taxon>Actinomycetes</taxon>
        <taxon>Pseudonocardiales</taxon>
        <taxon>Pseudonocardiaceae</taxon>
        <taxon>Lentzea</taxon>
    </lineage>
</organism>
<dbReference type="Proteomes" id="UP001500711">
    <property type="component" value="Unassembled WGS sequence"/>
</dbReference>
<protein>
    <submittedName>
        <fullName evidence="2">Uncharacterized protein</fullName>
    </submittedName>
</protein>
<feature type="region of interest" description="Disordered" evidence="1">
    <location>
        <begin position="23"/>
        <end position="70"/>
    </location>
</feature>
<keyword evidence="3" id="KW-1185">Reference proteome</keyword>
<gene>
    <name evidence="2" type="ORF">GCM10022267_36760</name>
</gene>
<dbReference type="EMBL" id="BAABBE010000009">
    <property type="protein sequence ID" value="GAA3646792.1"/>
    <property type="molecule type" value="Genomic_DNA"/>
</dbReference>